<dbReference type="EMBL" id="JBHULN010000003">
    <property type="protein sequence ID" value="MFD2570301.1"/>
    <property type="molecule type" value="Genomic_DNA"/>
</dbReference>
<feature type="signal peptide" evidence="2">
    <location>
        <begin position="1"/>
        <end position="20"/>
    </location>
</feature>
<feature type="compositionally biased region" description="Polar residues" evidence="1">
    <location>
        <begin position="127"/>
        <end position="143"/>
    </location>
</feature>
<comment type="caution">
    <text evidence="3">The sequence shown here is derived from an EMBL/GenBank/DDBJ whole genome shotgun (WGS) entry which is preliminary data.</text>
</comment>
<evidence type="ECO:0000256" key="1">
    <source>
        <dbReference type="SAM" id="MobiDB-lite"/>
    </source>
</evidence>
<accession>A0ABW5M180</accession>
<keyword evidence="2" id="KW-0732">Signal</keyword>
<gene>
    <name evidence="3" type="ORF">ACFSUS_06615</name>
</gene>
<dbReference type="Proteomes" id="UP001597469">
    <property type="component" value="Unassembled WGS sequence"/>
</dbReference>
<feature type="chain" id="PRO_5045969377" evidence="2">
    <location>
        <begin position="21"/>
        <end position="269"/>
    </location>
</feature>
<name>A0ABW5M180_9BACT</name>
<dbReference type="RefSeq" id="WP_381520830.1">
    <property type="nucleotide sequence ID" value="NZ_JBHULN010000003.1"/>
</dbReference>
<evidence type="ECO:0000313" key="4">
    <source>
        <dbReference type="Proteomes" id="UP001597469"/>
    </source>
</evidence>
<evidence type="ECO:0000256" key="2">
    <source>
        <dbReference type="SAM" id="SignalP"/>
    </source>
</evidence>
<feature type="compositionally biased region" description="Low complexity" evidence="1">
    <location>
        <begin position="175"/>
        <end position="184"/>
    </location>
</feature>
<proteinExistence type="predicted"/>
<reference evidence="4" key="1">
    <citation type="journal article" date="2019" name="Int. J. Syst. Evol. Microbiol.">
        <title>The Global Catalogue of Microorganisms (GCM) 10K type strain sequencing project: providing services to taxonomists for standard genome sequencing and annotation.</title>
        <authorList>
            <consortium name="The Broad Institute Genomics Platform"/>
            <consortium name="The Broad Institute Genome Sequencing Center for Infectious Disease"/>
            <person name="Wu L."/>
            <person name="Ma J."/>
        </authorList>
    </citation>
    <scope>NUCLEOTIDE SEQUENCE [LARGE SCALE GENOMIC DNA]</scope>
    <source>
        <strain evidence="4">KCTC 42805</strain>
    </source>
</reference>
<organism evidence="3 4">
    <name type="scientific">Spirosoma soli</name>
    <dbReference type="NCBI Taxonomy" id="1770529"/>
    <lineage>
        <taxon>Bacteria</taxon>
        <taxon>Pseudomonadati</taxon>
        <taxon>Bacteroidota</taxon>
        <taxon>Cytophagia</taxon>
        <taxon>Cytophagales</taxon>
        <taxon>Cytophagaceae</taxon>
        <taxon>Spirosoma</taxon>
    </lineage>
</organism>
<evidence type="ECO:0000313" key="3">
    <source>
        <dbReference type="EMBL" id="MFD2570301.1"/>
    </source>
</evidence>
<sequence>MKTKWLILAFPVLLTSCFTGDDSTNVDNENNAQGTGSPYLAREVTGVWLLSEDHRFGYDEPCNALDEGYIQHAFNVNETDKLETLDRQEGCEFRWAGGSINVGFGGPRPFQSMYHAEYQFNKLYQGNDDQVSGQAGSEPNQKPSYHGPEPEGTGAERPAIEPKGGASADIDDDASTAANDSSDSPTNIPPVAAQFTKPPISIGRFVAVPNVGDKAVWEPAKNTLHVLYNNHIVNVGVQTKDSPAQRQQKAIQLAELILDRFSEDVADWN</sequence>
<protein>
    <submittedName>
        <fullName evidence="3">Uncharacterized protein</fullName>
    </submittedName>
</protein>
<feature type="region of interest" description="Disordered" evidence="1">
    <location>
        <begin position="127"/>
        <end position="193"/>
    </location>
</feature>
<keyword evidence="4" id="KW-1185">Reference proteome</keyword>
<dbReference type="PROSITE" id="PS51257">
    <property type="entry name" value="PROKAR_LIPOPROTEIN"/>
    <property type="match status" value="1"/>
</dbReference>